<dbReference type="Proteomes" id="UP000267342">
    <property type="component" value="Chromosome"/>
</dbReference>
<keyword evidence="2" id="KW-1185">Reference proteome</keyword>
<dbReference type="KEGG" id="zpl:ZBT109_2548"/>
<evidence type="ECO:0000313" key="2">
    <source>
        <dbReference type="Proteomes" id="UP000267342"/>
    </source>
</evidence>
<evidence type="ECO:0000313" key="1">
    <source>
        <dbReference type="EMBL" id="BBG31278.1"/>
    </source>
</evidence>
<dbReference type="EMBL" id="AP018933">
    <property type="protein sequence ID" value="BBG31278.1"/>
    <property type="molecule type" value="Genomic_DNA"/>
</dbReference>
<sequence>MAARASQCACGPDEHARELGCIDINDIFFEERAKLIKAVHDVDIGQFIQIAVIGFQHQQQITRLLFCQRVQSRQHLAQHHGIALMGKLEEQAIAGRAVFIFCFRDFPQQNRLQTHNTALVGAFVIAFMQYGKISMHIMQLSQLV</sequence>
<reference evidence="1 2" key="1">
    <citation type="submission" date="2018-09" db="EMBL/GenBank/DDBJ databases">
        <title>Zymobacter palmae IAM14233 (=T109) whole genome analysis.</title>
        <authorList>
            <person name="Yanase H."/>
        </authorList>
    </citation>
    <scope>NUCLEOTIDE SEQUENCE [LARGE SCALE GENOMIC DNA]</scope>
    <source>
        <strain evidence="1 2">IAM14233</strain>
    </source>
</reference>
<accession>A0A348HI26</accession>
<protein>
    <submittedName>
        <fullName evidence="1">N-formylmethionyl-tRNA deformylase</fullName>
    </submittedName>
</protein>
<gene>
    <name evidence="1" type="ORF">ZBT109_2548</name>
</gene>
<dbReference type="AlphaFoldDB" id="A0A348HI26"/>
<organism evidence="1 2">
    <name type="scientific">Zymobacter palmae</name>
    <dbReference type="NCBI Taxonomy" id="33074"/>
    <lineage>
        <taxon>Bacteria</taxon>
        <taxon>Pseudomonadati</taxon>
        <taxon>Pseudomonadota</taxon>
        <taxon>Gammaproteobacteria</taxon>
        <taxon>Oceanospirillales</taxon>
        <taxon>Halomonadaceae</taxon>
        <taxon>Zymobacter group</taxon>
        <taxon>Zymobacter</taxon>
    </lineage>
</organism>
<name>A0A348HI26_9GAMM</name>
<proteinExistence type="predicted"/>